<keyword evidence="2" id="KW-0378">Hydrolase</keyword>
<dbReference type="Gene3D" id="3.40.1790.10">
    <property type="entry name" value="Indigoidine synthase domain"/>
    <property type="match status" value="1"/>
</dbReference>
<keyword evidence="3" id="KW-0464">Manganese</keyword>
<dbReference type="VEuPathDB" id="VectorBase:CSON006821"/>
<dbReference type="Pfam" id="PF04227">
    <property type="entry name" value="Indigoidine_A"/>
    <property type="match status" value="1"/>
</dbReference>
<dbReference type="GO" id="GO:0004730">
    <property type="term" value="F:pseudouridylate synthase activity"/>
    <property type="evidence" value="ECO:0007669"/>
    <property type="project" value="InterPro"/>
</dbReference>
<accession>A0A336LXB2</accession>
<dbReference type="EMBL" id="UFQT01000257">
    <property type="protein sequence ID" value="SSX22440.1"/>
    <property type="molecule type" value="Genomic_DNA"/>
</dbReference>
<dbReference type="PANTHER" id="PTHR42909">
    <property type="entry name" value="ZGC:136858"/>
    <property type="match status" value="1"/>
</dbReference>
<organism evidence="6">
    <name type="scientific">Culicoides sonorensis</name>
    <name type="common">Biting midge</name>
    <dbReference type="NCBI Taxonomy" id="179676"/>
    <lineage>
        <taxon>Eukaryota</taxon>
        <taxon>Metazoa</taxon>
        <taxon>Ecdysozoa</taxon>
        <taxon>Arthropoda</taxon>
        <taxon>Hexapoda</taxon>
        <taxon>Insecta</taxon>
        <taxon>Pterygota</taxon>
        <taxon>Neoptera</taxon>
        <taxon>Endopterygota</taxon>
        <taxon>Diptera</taxon>
        <taxon>Nematocera</taxon>
        <taxon>Chironomoidea</taxon>
        <taxon>Ceratopogonidae</taxon>
        <taxon>Ceratopogoninae</taxon>
        <taxon>Culicoides</taxon>
        <taxon>Monoculicoides</taxon>
    </lineage>
</organism>
<sequence>MNRILNKLSCSSVNLILTRSYLTKKFDKFSTYLDIKPEIYDALHTNRKPLVALESTIITHGMPYPDNLKTAIEIEEIVRRQNAIPVTVAILDGKIKVGLSVEDLEKLAKNSTDNPCVKTSRRDFAYVIQNKLNGGTTVAGTLMVCNMVGLKIFATGGIGGVHRNFMTTMDVSADLVELGKSGVAVICSGVKSILDIPRTLEFLETEGVLVGSYQSENNDFPAFYTRKSGLKAPYNIKNEFEAAQILKIINDLELNSGMLIGVNIPEEFAMDEHLINEAINGALQDADKLGITGKEITPFILKRVTEVTKGDSLKSSKFVILHKFSYTFH</sequence>
<dbReference type="PANTHER" id="PTHR42909:SF1">
    <property type="entry name" value="CARBOHYDRATE KINASE PFKB DOMAIN-CONTAINING PROTEIN"/>
    <property type="match status" value="1"/>
</dbReference>
<name>A0A336LXB2_CULSO</name>
<proteinExistence type="inferred from homology"/>
<dbReference type="SUPFAM" id="SSF110581">
    <property type="entry name" value="Indigoidine synthase A-like"/>
    <property type="match status" value="1"/>
</dbReference>
<keyword evidence="4" id="KW-0456">Lyase</keyword>
<evidence type="ECO:0000256" key="3">
    <source>
        <dbReference type="ARBA" id="ARBA00023211"/>
    </source>
</evidence>
<gene>
    <name evidence="6" type="primary">CSON006821</name>
</gene>
<dbReference type="InterPro" id="IPR022830">
    <property type="entry name" value="Indigdn_synthA-like"/>
</dbReference>
<evidence type="ECO:0000313" key="6">
    <source>
        <dbReference type="EMBL" id="SSX22440.1"/>
    </source>
</evidence>
<evidence type="ECO:0000256" key="2">
    <source>
        <dbReference type="ARBA" id="ARBA00022801"/>
    </source>
</evidence>
<dbReference type="HAMAP" id="MF_01876">
    <property type="entry name" value="PsiMP_glycosidase"/>
    <property type="match status" value="1"/>
</dbReference>
<keyword evidence="1" id="KW-0479">Metal-binding</keyword>
<evidence type="ECO:0000256" key="1">
    <source>
        <dbReference type="ARBA" id="ARBA00022723"/>
    </source>
</evidence>
<protein>
    <submittedName>
        <fullName evidence="6">CSON006821 protein</fullName>
    </submittedName>
</protein>
<dbReference type="GO" id="GO:0005737">
    <property type="term" value="C:cytoplasm"/>
    <property type="evidence" value="ECO:0007669"/>
    <property type="project" value="TreeGrafter"/>
</dbReference>
<reference evidence="6" key="1">
    <citation type="submission" date="2018-07" db="EMBL/GenBank/DDBJ databases">
        <authorList>
            <person name="Quirk P.G."/>
            <person name="Krulwich T.A."/>
        </authorList>
    </citation>
    <scope>NUCLEOTIDE SEQUENCE</scope>
</reference>
<dbReference type="GO" id="GO:0016798">
    <property type="term" value="F:hydrolase activity, acting on glycosyl bonds"/>
    <property type="evidence" value="ECO:0007669"/>
    <property type="project" value="UniProtKB-KW"/>
</dbReference>
<evidence type="ECO:0000256" key="4">
    <source>
        <dbReference type="ARBA" id="ARBA00023239"/>
    </source>
</evidence>
<dbReference type="InterPro" id="IPR007342">
    <property type="entry name" value="PsuG"/>
</dbReference>
<dbReference type="AlphaFoldDB" id="A0A336LXB2"/>
<keyword evidence="5" id="KW-0326">Glycosidase</keyword>
<dbReference type="GO" id="GO:0046872">
    <property type="term" value="F:metal ion binding"/>
    <property type="evidence" value="ECO:0007669"/>
    <property type="project" value="UniProtKB-KW"/>
</dbReference>
<dbReference type="OMA" id="GVHREWT"/>
<evidence type="ECO:0000256" key="5">
    <source>
        <dbReference type="ARBA" id="ARBA00023295"/>
    </source>
</evidence>